<evidence type="ECO:0000313" key="2">
    <source>
        <dbReference type="EMBL" id="KPI35503.1"/>
    </source>
</evidence>
<accession>A0A0N1HLP7</accession>
<organism evidence="2 3">
    <name type="scientific">Cyphellophora attinorum</name>
    <dbReference type="NCBI Taxonomy" id="1664694"/>
    <lineage>
        <taxon>Eukaryota</taxon>
        <taxon>Fungi</taxon>
        <taxon>Dikarya</taxon>
        <taxon>Ascomycota</taxon>
        <taxon>Pezizomycotina</taxon>
        <taxon>Eurotiomycetes</taxon>
        <taxon>Chaetothyriomycetidae</taxon>
        <taxon>Chaetothyriales</taxon>
        <taxon>Cyphellophoraceae</taxon>
        <taxon>Cyphellophora</taxon>
    </lineage>
</organism>
<dbReference type="GeneID" id="28731659"/>
<gene>
    <name evidence="2" type="ORF">AB675_10972</name>
</gene>
<evidence type="ECO:0000313" key="3">
    <source>
        <dbReference type="Proteomes" id="UP000038010"/>
    </source>
</evidence>
<dbReference type="RefSeq" id="XP_017995466.1">
    <property type="nucleotide sequence ID" value="XM_018139779.1"/>
</dbReference>
<sequence length="156" mass="17255">MSYPTQQPSPPQTPTMPSQQPIGHPSSRPTLPNPFSDPRQHFFGTLNGQVTTAIIPFSTLDVQPANVTLPSMFGRGADHQQVSQVPIVRARDLPVPLLSRNPVPKALRARIAKRVGELKQQQQTEQGEAVQWSRIARNGRAIQIAEGPFVPRDERD</sequence>
<reference evidence="2 3" key="1">
    <citation type="submission" date="2015-06" db="EMBL/GenBank/DDBJ databases">
        <title>Draft genome of the ant-associated black yeast Phialophora attae CBS 131958.</title>
        <authorList>
            <person name="Moreno L.F."/>
            <person name="Stielow B.J."/>
            <person name="de Hoog S."/>
            <person name="Vicente V.A."/>
            <person name="Weiss V.A."/>
            <person name="de Vries M."/>
            <person name="Cruz L.M."/>
            <person name="Souza E.M."/>
        </authorList>
    </citation>
    <scope>NUCLEOTIDE SEQUENCE [LARGE SCALE GENOMIC DNA]</scope>
    <source>
        <strain evidence="2 3">CBS 131958</strain>
    </source>
</reference>
<dbReference type="VEuPathDB" id="FungiDB:AB675_10972"/>
<dbReference type="AlphaFoldDB" id="A0A0N1HLP7"/>
<dbReference type="Proteomes" id="UP000038010">
    <property type="component" value="Unassembled WGS sequence"/>
</dbReference>
<feature type="region of interest" description="Disordered" evidence="1">
    <location>
        <begin position="1"/>
        <end position="40"/>
    </location>
</feature>
<protein>
    <submittedName>
        <fullName evidence="2">Uncharacterized protein</fullName>
    </submittedName>
</protein>
<comment type="caution">
    <text evidence="2">The sequence shown here is derived from an EMBL/GenBank/DDBJ whole genome shotgun (WGS) entry which is preliminary data.</text>
</comment>
<keyword evidence="3" id="KW-1185">Reference proteome</keyword>
<evidence type="ECO:0000256" key="1">
    <source>
        <dbReference type="SAM" id="MobiDB-lite"/>
    </source>
</evidence>
<name>A0A0N1HLP7_9EURO</name>
<dbReference type="EMBL" id="LFJN01000039">
    <property type="protein sequence ID" value="KPI35503.1"/>
    <property type="molecule type" value="Genomic_DNA"/>
</dbReference>
<proteinExistence type="predicted"/>